<keyword evidence="3" id="KW-1185">Reference proteome</keyword>
<dbReference type="InterPro" id="IPR051678">
    <property type="entry name" value="AGP_Transferase"/>
</dbReference>
<dbReference type="PANTHER" id="PTHR21310">
    <property type="entry name" value="AMINOGLYCOSIDE PHOSPHOTRANSFERASE-RELATED-RELATED"/>
    <property type="match status" value="1"/>
</dbReference>
<reference evidence="4" key="3">
    <citation type="submission" date="2025-04" db="UniProtKB">
        <authorList>
            <consortium name="RefSeq"/>
        </authorList>
    </citation>
    <scope>IDENTIFICATION</scope>
    <source>
        <strain evidence="4">CBS 304.34</strain>
    </source>
</reference>
<dbReference type="AlphaFoldDB" id="A0A6A6Z7X2"/>
<evidence type="ECO:0000313" key="2">
    <source>
        <dbReference type="EMBL" id="KAF2816375.1"/>
    </source>
</evidence>
<reference evidence="2 4" key="1">
    <citation type="journal article" date="2020" name="Stud. Mycol.">
        <title>101 Dothideomycetes genomes: a test case for predicting lifestyles and emergence of pathogens.</title>
        <authorList>
            <person name="Haridas S."/>
            <person name="Albert R."/>
            <person name="Binder M."/>
            <person name="Bloem J."/>
            <person name="Labutti K."/>
            <person name="Salamov A."/>
            <person name="Andreopoulos B."/>
            <person name="Baker S."/>
            <person name="Barry K."/>
            <person name="Bills G."/>
            <person name="Bluhm B."/>
            <person name="Cannon C."/>
            <person name="Castanera R."/>
            <person name="Culley D."/>
            <person name="Daum C."/>
            <person name="Ezra D."/>
            <person name="Gonzalez J."/>
            <person name="Henrissat B."/>
            <person name="Kuo A."/>
            <person name="Liang C."/>
            <person name="Lipzen A."/>
            <person name="Lutzoni F."/>
            <person name="Magnuson J."/>
            <person name="Mondo S."/>
            <person name="Nolan M."/>
            <person name="Ohm R."/>
            <person name="Pangilinan J."/>
            <person name="Park H.-J."/>
            <person name="Ramirez L."/>
            <person name="Alfaro M."/>
            <person name="Sun H."/>
            <person name="Tritt A."/>
            <person name="Yoshinaga Y."/>
            <person name="Zwiers L.-H."/>
            <person name="Turgeon B."/>
            <person name="Goodwin S."/>
            <person name="Spatafora J."/>
            <person name="Crous P."/>
            <person name="Grigoriev I."/>
        </authorList>
    </citation>
    <scope>NUCLEOTIDE SEQUENCE</scope>
    <source>
        <strain evidence="2 4">CBS 304.34</strain>
    </source>
</reference>
<evidence type="ECO:0000313" key="4">
    <source>
        <dbReference type="RefSeq" id="XP_033583339.1"/>
    </source>
</evidence>
<dbReference type="Gene3D" id="3.90.1200.10">
    <property type="match status" value="1"/>
</dbReference>
<dbReference type="EMBL" id="MU003693">
    <property type="protein sequence ID" value="KAF2816375.1"/>
    <property type="molecule type" value="Genomic_DNA"/>
</dbReference>
<dbReference type="OrthoDB" id="3250044at2759"/>
<dbReference type="RefSeq" id="XP_033583339.1">
    <property type="nucleotide sequence ID" value="XM_033727559.1"/>
</dbReference>
<dbReference type="Pfam" id="PF01636">
    <property type="entry name" value="APH"/>
    <property type="match status" value="1"/>
</dbReference>
<dbReference type="Proteomes" id="UP000504636">
    <property type="component" value="Unplaced"/>
</dbReference>
<dbReference type="InterPro" id="IPR011009">
    <property type="entry name" value="Kinase-like_dom_sf"/>
</dbReference>
<accession>A0A6A6Z7X2</accession>
<organism evidence="2">
    <name type="scientific">Mytilinidion resinicola</name>
    <dbReference type="NCBI Taxonomy" id="574789"/>
    <lineage>
        <taxon>Eukaryota</taxon>
        <taxon>Fungi</taxon>
        <taxon>Dikarya</taxon>
        <taxon>Ascomycota</taxon>
        <taxon>Pezizomycotina</taxon>
        <taxon>Dothideomycetes</taxon>
        <taxon>Pleosporomycetidae</taxon>
        <taxon>Mytilinidiales</taxon>
        <taxon>Mytilinidiaceae</taxon>
        <taxon>Mytilinidion</taxon>
    </lineage>
</organism>
<evidence type="ECO:0000313" key="3">
    <source>
        <dbReference type="Proteomes" id="UP000504636"/>
    </source>
</evidence>
<evidence type="ECO:0000259" key="1">
    <source>
        <dbReference type="Pfam" id="PF01636"/>
    </source>
</evidence>
<sequence>MSQHPDFEELHVLPPPPGVHIPTREELTCLCTEDVMGFSKHVAYPPHAPQLWIKYGCSVVQNEVPAQMMAYYGLQQLQSYVRIPKVYYTCRYMNVSYIVIEYIPGKTMGQLLKERPTQKQDICNLVAFGLQELLRIPVPPAARPAAINGGRIWHCLFDDHQAPMEYRNVSELETHLNEWIRITKQPTPAKNLASEPMVFCYGDVWPENFILDLDQRLVTIIDFAVSSILPSSFAKYALRSGGNKIDVRLDELVKVPTTDGVDNFDALCSAAACMVQGPSSFAICGRRILGRPTVRSLAQ</sequence>
<dbReference type="GeneID" id="54468452"/>
<protein>
    <recommendedName>
        <fullName evidence="1">Aminoglycoside phosphotransferase domain-containing protein</fullName>
    </recommendedName>
</protein>
<name>A0A6A6Z7X2_9PEZI</name>
<dbReference type="InterPro" id="IPR002575">
    <property type="entry name" value="Aminoglycoside_PTrfase"/>
</dbReference>
<dbReference type="PANTHER" id="PTHR21310:SF39">
    <property type="entry name" value="AMINOGLYCOSIDE PHOSPHOTRANSFERASE DOMAIN-CONTAINING PROTEIN"/>
    <property type="match status" value="1"/>
</dbReference>
<gene>
    <name evidence="2 4" type="ORF">BDZ99DRAFT_566213</name>
</gene>
<dbReference type="SUPFAM" id="SSF56112">
    <property type="entry name" value="Protein kinase-like (PK-like)"/>
    <property type="match status" value="1"/>
</dbReference>
<proteinExistence type="predicted"/>
<reference evidence="4" key="2">
    <citation type="submission" date="2020-04" db="EMBL/GenBank/DDBJ databases">
        <authorList>
            <consortium name="NCBI Genome Project"/>
        </authorList>
    </citation>
    <scope>NUCLEOTIDE SEQUENCE</scope>
    <source>
        <strain evidence="4">CBS 304.34</strain>
    </source>
</reference>
<feature type="domain" description="Aminoglycoside phosphotransferase" evidence="1">
    <location>
        <begin position="74"/>
        <end position="224"/>
    </location>
</feature>